<reference evidence="5 6" key="1">
    <citation type="journal article" date="2016" name="Front. Microbiol.">
        <title>Comparative Genomics Analysis of Streptomyces Species Reveals Their Adaptation to the Marine Environment and Their Diversity at the Genomic Level.</title>
        <authorList>
            <person name="Tian X."/>
            <person name="Zhang Z."/>
            <person name="Yang T."/>
            <person name="Chen M."/>
            <person name="Li J."/>
            <person name="Chen F."/>
            <person name="Yang J."/>
            <person name="Li W."/>
            <person name="Zhang B."/>
            <person name="Zhang Z."/>
            <person name="Wu J."/>
            <person name="Zhang C."/>
            <person name="Long L."/>
            <person name="Xiao J."/>
        </authorList>
    </citation>
    <scope>NUCLEOTIDE SEQUENCE [LARGE SCALE GENOMIC DNA]</scope>
    <source>
        <strain evidence="5 6">SCSIO 02100</strain>
    </source>
</reference>
<feature type="domain" description="6-phosphogluconate dehydrogenase NADP-binding" evidence="3">
    <location>
        <begin position="15"/>
        <end position="128"/>
    </location>
</feature>
<dbReference type="PATRIC" id="fig|1075402.3.peg.2782"/>
<keyword evidence="6" id="KW-1185">Reference proteome</keyword>
<dbReference type="OrthoDB" id="4029976at2"/>
<accession>A0A1E7KGZ9</accession>
<dbReference type="AlphaFoldDB" id="A0A1E7KGZ9"/>
<feature type="domain" description="NADPH-dependent reductive aminase-like C-terminal" evidence="4">
    <location>
        <begin position="170"/>
        <end position="299"/>
    </location>
</feature>
<dbReference type="InterPro" id="IPR013328">
    <property type="entry name" value="6PGD_dom2"/>
</dbReference>
<dbReference type="InterPro" id="IPR036291">
    <property type="entry name" value="NAD(P)-bd_dom_sf"/>
</dbReference>
<dbReference type="InterPro" id="IPR048666">
    <property type="entry name" value="RedAm-like_C"/>
</dbReference>
<evidence type="ECO:0000313" key="6">
    <source>
        <dbReference type="Proteomes" id="UP000176101"/>
    </source>
</evidence>
<dbReference type="EMBL" id="LJGU01000122">
    <property type="protein sequence ID" value="OEV03220.1"/>
    <property type="molecule type" value="Genomic_DNA"/>
</dbReference>
<dbReference type="GO" id="GO:0050661">
    <property type="term" value="F:NADP binding"/>
    <property type="evidence" value="ECO:0007669"/>
    <property type="project" value="InterPro"/>
</dbReference>
<dbReference type="Pfam" id="PF03446">
    <property type="entry name" value="NAD_binding_2"/>
    <property type="match status" value="1"/>
</dbReference>
<dbReference type="GO" id="GO:0016491">
    <property type="term" value="F:oxidoreductase activity"/>
    <property type="evidence" value="ECO:0007669"/>
    <property type="project" value="UniProtKB-KW"/>
</dbReference>
<dbReference type="InterPro" id="IPR006115">
    <property type="entry name" value="6PGDH_NADP-bd"/>
</dbReference>
<keyword evidence="2" id="KW-0560">Oxidoreductase</keyword>
<evidence type="ECO:0000259" key="3">
    <source>
        <dbReference type="Pfam" id="PF03446"/>
    </source>
</evidence>
<evidence type="ECO:0000259" key="4">
    <source>
        <dbReference type="Pfam" id="PF21761"/>
    </source>
</evidence>
<dbReference type="Gene3D" id="3.40.50.720">
    <property type="entry name" value="NAD(P)-binding Rossmann-like Domain"/>
    <property type="match status" value="1"/>
</dbReference>
<evidence type="ECO:0000313" key="5">
    <source>
        <dbReference type="EMBL" id="OEV03220.1"/>
    </source>
</evidence>
<dbReference type="Pfam" id="PF21761">
    <property type="entry name" value="RedAm-like_C"/>
    <property type="match status" value="1"/>
</dbReference>
<sequence length="309" mass="32341">MNEPQPHLSSRKTAVTMLGIGPMGQAMTRTLLTAGHPVTVWNRTASRADGVVADGATRAASPGEAVAASDLVILSLTDYQAMYDVLGSALDSLSGRTLINLSSDTPDRSRQAATWAASHGAHFVTGGVMVPAPMVGTAAAYVYYSGPAPEARRHLDELAVLGEPRYLGEDPGLAQMMYQAQLALFLTTLSGLMHATAMLGAAGMKATEALRELLPAADSLGDILRSGEDTPGAALDAEEHPGDLSTVTMMGATANHIVDTSTSLGLDLALPLAVRSHYRRAYEHGHGGDNWTRIIDSIRAGTETPKALN</sequence>
<dbReference type="PIRSF" id="PIRSF000103">
    <property type="entry name" value="HIBADH"/>
    <property type="match status" value="1"/>
</dbReference>
<proteinExistence type="inferred from homology"/>
<dbReference type="Proteomes" id="UP000176101">
    <property type="component" value="Unassembled WGS sequence"/>
</dbReference>
<dbReference type="PANTHER" id="PTHR43580">
    <property type="entry name" value="OXIDOREDUCTASE GLYR1-RELATED"/>
    <property type="match status" value="1"/>
</dbReference>
<name>A0A1E7KGZ9_9ACTN</name>
<protein>
    <submittedName>
        <fullName evidence="5">6-phosphogluconate dehydrogenase</fullName>
    </submittedName>
</protein>
<dbReference type="SUPFAM" id="SSF51735">
    <property type="entry name" value="NAD(P)-binding Rossmann-fold domains"/>
    <property type="match status" value="1"/>
</dbReference>
<evidence type="ECO:0000256" key="1">
    <source>
        <dbReference type="ARBA" id="ARBA00009080"/>
    </source>
</evidence>
<dbReference type="PANTHER" id="PTHR43580:SF2">
    <property type="entry name" value="CYTOKINE-LIKE NUCLEAR FACTOR N-PAC"/>
    <property type="match status" value="1"/>
</dbReference>
<evidence type="ECO:0000256" key="2">
    <source>
        <dbReference type="ARBA" id="ARBA00023002"/>
    </source>
</evidence>
<dbReference type="InterPro" id="IPR015815">
    <property type="entry name" value="HIBADH-related"/>
</dbReference>
<comment type="similarity">
    <text evidence="1">Belongs to the HIBADH-related family.</text>
</comment>
<dbReference type="RefSeq" id="WP_070196788.1">
    <property type="nucleotide sequence ID" value="NZ_LJGU01000122.1"/>
</dbReference>
<dbReference type="STRING" id="1075402.AN216_12840"/>
<dbReference type="Gene3D" id="1.10.1040.10">
    <property type="entry name" value="N-(1-d-carboxylethyl)-l-norvaline Dehydrogenase, domain 2"/>
    <property type="match status" value="1"/>
</dbReference>
<gene>
    <name evidence="5" type="ORF">AN216_12840</name>
</gene>
<dbReference type="InterPro" id="IPR051265">
    <property type="entry name" value="HIBADH-related_NP60_sf"/>
</dbReference>
<organism evidence="5 6">
    <name type="scientific">Streptomyces oceani</name>
    <dbReference type="NCBI Taxonomy" id="1075402"/>
    <lineage>
        <taxon>Bacteria</taxon>
        <taxon>Bacillati</taxon>
        <taxon>Actinomycetota</taxon>
        <taxon>Actinomycetes</taxon>
        <taxon>Kitasatosporales</taxon>
        <taxon>Streptomycetaceae</taxon>
        <taxon>Streptomyces</taxon>
    </lineage>
</organism>
<comment type="caution">
    <text evidence="5">The sequence shown here is derived from an EMBL/GenBank/DDBJ whole genome shotgun (WGS) entry which is preliminary data.</text>
</comment>